<dbReference type="PANTHER" id="PTHR38444:SF1">
    <property type="entry name" value="ENTEROBACTIN BIOSYNTHESIS PROTEIN YBDZ"/>
    <property type="match status" value="1"/>
</dbReference>
<dbReference type="Pfam" id="PF03621">
    <property type="entry name" value="MbtH"/>
    <property type="match status" value="1"/>
</dbReference>
<dbReference type="Proteomes" id="UP001235269">
    <property type="component" value="Unassembled WGS sequence"/>
</dbReference>
<dbReference type="RefSeq" id="WP_307159872.1">
    <property type="nucleotide sequence ID" value="NZ_JAUSWH010000018.1"/>
</dbReference>
<dbReference type="SMART" id="SM00923">
    <property type="entry name" value="MbtH"/>
    <property type="match status" value="1"/>
</dbReference>
<keyword evidence="3" id="KW-1185">Reference proteome</keyword>
<accession>A0ABU0IHM4</accession>
<dbReference type="Gene3D" id="3.90.820.10">
    <property type="entry name" value="Structural Genomics, Unknown Function 30-nov-00 1gh9 Mol_id"/>
    <property type="match status" value="1"/>
</dbReference>
<name>A0ABU0IHM4_9HYPH</name>
<sequence>MTINPFDDPKGSFFALVNDEEQYSLWPTFQAVPAGWRIAYGAPHGLPRDEVLAWVDKVWTDIRPRSVRGGAQVATAAFDVA</sequence>
<evidence type="ECO:0000313" key="3">
    <source>
        <dbReference type="Proteomes" id="UP001235269"/>
    </source>
</evidence>
<dbReference type="EMBL" id="JAUSWH010000018">
    <property type="protein sequence ID" value="MDQ0457770.1"/>
    <property type="molecule type" value="Genomic_DNA"/>
</dbReference>
<evidence type="ECO:0000313" key="2">
    <source>
        <dbReference type="EMBL" id="MDQ0457770.1"/>
    </source>
</evidence>
<dbReference type="InterPro" id="IPR037407">
    <property type="entry name" value="MLP_fam"/>
</dbReference>
<protein>
    <submittedName>
        <fullName evidence="2">Uncharacterized protein YbdZ (MbtH family)</fullName>
    </submittedName>
</protein>
<feature type="domain" description="MbtH-like" evidence="1">
    <location>
        <begin position="4"/>
        <end position="57"/>
    </location>
</feature>
<evidence type="ECO:0000259" key="1">
    <source>
        <dbReference type="SMART" id="SM00923"/>
    </source>
</evidence>
<proteinExistence type="predicted"/>
<dbReference type="InterPro" id="IPR005153">
    <property type="entry name" value="MbtH-like_dom"/>
</dbReference>
<dbReference type="SUPFAM" id="SSF160582">
    <property type="entry name" value="MbtH-like"/>
    <property type="match status" value="1"/>
</dbReference>
<dbReference type="PANTHER" id="PTHR38444">
    <property type="entry name" value="ENTEROBACTIN BIOSYNTHESIS PROTEIN YBDZ"/>
    <property type="match status" value="1"/>
</dbReference>
<reference evidence="2 3" key="1">
    <citation type="submission" date="2023-07" db="EMBL/GenBank/DDBJ databases">
        <title>Genomic Encyclopedia of Type Strains, Phase IV (KMG-IV): sequencing the most valuable type-strain genomes for metagenomic binning, comparative biology and taxonomic classification.</title>
        <authorList>
            <person name="Goeker M."/>
        </authorList>
    </citation>
    <scope>NUCLEOTIDE SEQUENCE [LARGE SCALE GENOMIC DNA]</scope>
    <source>
        <strain evidence="2 3">DSM 100301</strain>
    </source>
</reference>
<comment type="caution">
    <text evidence="2">The sequence shown here is derived from an EMBL/GenBank/DDBJ whole genome shotgun (WGS) entry which is preliminary data.</text>
</comment>
<gene>
    <name evidence="2" type="ORF">QO005_004128</name>
</gene>
<dbReference type="InterPro" id="IPR038020">
    <property type="entry name" value="MbtH-like_sf"/>
</dbReference>
<organism evidence="2 3">
    <name type="scientific">Rhizobium paknamense</name>
    <dbReference type="NCBI Taxonomy" id="1206817"/>
    <lineage>
        <taxon>Bacteria</taxon>
        <taxon>Pseudomonadati</taxon>
        <taxon>Pseudomonadota</taxon>
        <taxon>Alphaproteobacteria</taxon>
        <taxon>Hyphomicrobiales</taxon>
        <taxon>Rhizobiaceae</taxon>
        <taxon>Rhizobium/Agrobacterium group</taxon>
        <taxon>Rhizobium</taxon>
    </lineage>
</organism>